<feature type="domain" description="DUF5916" evidence="1">
    <location>
        <begin position="515"/>
        <end position="925"/>
    </location>
</feature>
<feature type="domain" description="DUF5916" evidence="1">
    <location>
        <begin position="263"/>
        <end position="450"/>
    </location>
</feature>
<evidence type="ECO:0000259" key="1">
    <source>
        <dbReference type="Pfam" id="PF19313"/>
    </source>
</evidence>
<dbReference type="CDD" id="cd09618">
    <property type="entry name" value="CBM9_like_2"/>
    <property type="match status" value="1"/>
</dbReference>
<reference evidence="2" key="1">
    <citation type="submission" date="2018-05" db="EMBL/GenBank/DDBJ databases">
        <authorList>
            <person name="Lanie J.A."/>
            <person name="Ng W.-L."/>
            <person name="Kazmierczak K.M."/>
            <person name="Andrzejewski T.M."/>
            <person name="Davidsen T.M."/>
            <person name="Wayne K.J."/>
            <person name="Tettelin H."/>
            <person name="Glass J.I."/>
            <person name="Rusch D."/>
            <person name="Podicherti R."/>
            <person name="Tsui H.-C.T."/>
            <person name="Winkler M.E."/>
        </authorList>
    </citation>
    <scope>NUCLEOTIDE SEQUENCE</scope>
</reference>
<name>A0A381QEV8_9ZZZZ</name>
<gene>
    <name evidence="2" type="ORF">METZ01_LOCUS30278</name>
</gene>
<proteinExistence type="predicted"/>
<dbReference type="InterPro" id="IPR045670">
    <property type="entry name" value="DUF5916"/>
</dbReference>
<sequence>MVVGSGCSTSSLLAVMTLAVLAPQESLTQDIPEPYSLDRITPADAQSDKITEEFSNKALDASRKLGPIEIDGRIDEPDWEMAKVFTGFTAKEPIEGEPAKDDTEVRVLLGDGAIWIGARMWDSKPEEIVSRLTRRDSDGIFDKFSVHLDPNRDHLTGYIFSLSVANVQRDHYLYNDDKLDGAWDAVWSSAVQRDEDGWSAEIRIPLSQIRYEASDDPQTWGINFFRRRVASAEESYYALLSKLEKGIASRMAEMEGVLVDNPSRRFELLPYAVSNYHNAPATPGDPFFDGSAANGRIGLDLSYGLGASFTLDATINPDFGQVEADPAVINLSAFETFLGERRPFFVEDARIFDFTLSGKNNQLFYSRRVGRAPHGRAPYEAEHSQVPENATILGAAKLSGRTAKGLSVGVLGAVTGDEFGQGVFGDGSESEFLVEPRSEVGVLSLAKDFGDGASQVRGLVSGLRRALPSDKSYNWLASSAFNGGLRLDHRWRDGKYGMFAYVTGSHVRGAEEAITRIQKASNHYFQRPDATRASLDETATTISGLAWRLNLEKREGEHWTGSVWSSQITNGFEINELGFYPTGERLDAGARINYKEIVPGRLFRGYSFGGWTYQNWSHEALDDFWSSGSWRDARVRGAFTANANGQFLNYWNLRTSGTYTPRAMSRSATRGGPMMVRPGSTKWSVNLSSDRRKAVSFGSHFEMEDDRQGVGGGWTVRSDVKVQPSERLQVVVTPRYNEDNSGHQYVAATETIPYGPTFGVRYLFADLSRRTVSMETRLDWTFTPRLSLQLFAQPLLSSGDYVQYKQLATSKSYDFLEFNPGAGSNTAGGVACPGICDLEGRQYVDFDGDGTADYSFRDRDFNVRSLLGNAVLRWEYRPGSTLFLVWQRRQSDYAFAGNLDFQRDVTALFEAPADNRFIIKMNYWLGL</sequence>
<organism evidence="2">
    <name type="scientific">marine metagenome</name>
    <dbReference type="NCBI Taxonomy" id="408172"/>
    <lineage>
        <taxon>unclassified sequences</taxon>
        <taxon>metagenomes</taxon>
        <taxon>ecological metagenomes</taxon>
    </lineage>
</organism>
<dbReference type="EMBL" id="UINC01001316">
    <property type="protein sequence ID" value="SUZ77424.1"/>
    <property type="molecule type" value="Genomic_DNA"/>
</dbReference>
<dbReference type="Gene3D" id="2.60.40.1190">
    <property type="match status" value="1"/>
</dbReference>
<accession>A0A381QEV8</accession>
<protein>
    <recommendedName>
        <fullName evidence="1">DUF5916 domain-containing protein</fullName>
    </recommendedName>
</protein>
<dbReference type="Pfam" id="PF19313">
    <property type="entry name" value="DUF5916"/>
    <property type="match status" value="2"/>
</dbReference>
<evidence type="ECO:0000313" key="2">
    <source>
        <dbReference type="EMBL" id="SUZ77424.1"/>
    </source>
</evidence>
<dbReference type="AlphaFoldDB" id="A0A381QEV8"/>
<dbReference type="SUPFAM" id="SSF49344">
    <property type="entry name" value="CBD9-like"/>
    <property type="match status" value="1"/>
</dbReference>